<evidence type="ECO:0000313" key="3">
    <source>
        <dbReference type="WBParaSite" id="PSAMB.scaffold2666size21936.g18672.t1"/>
    </source>
</evidence>
<keyword evidence="2" id="KW-1185">Reference proteome</keyword>
<evidence type="ECO:0000313" key="2">
    <source>
        <dbReference type="Proteomes" id="UP000887566"/>
    </source>
</evidence>
<dbReference type="AlphaFoldDB" id="A0A914VYN5"/>
<name>A0A914VYN5_9BILA</name>
<sequence>MATRKPEPRVTLISLSVNDLKASTKFYHEGLGWALSPRSDDELSFFELKNIWIALFPKTAFATDVKTELHNGNTAKLSAQEAQNQPFNGIALAHNVCSEAEVDEIMNIAEKAGGKIVSAAEKKFWGGYSGYFRDLDGHFWEVAYDPLSPP</sequence>
<dbReference type="PANTHER" id="PTHR36503:SF1">
    <property type="entry name" value="BLR2520 PROTEIN"/>
    <property type="match status" value="1"/>
</dbReference>
<organism evidence="2 3">
    <name type="scientific">Plectus sambesii</name>
    <dbReference type="NCBI Taxonomy" id="2011161"/>
    <lineage>
        <taxon>Eukaryota</taxon>
        <taxon>Metazoa</taxon>
        <taxon>Ecdysozoa</taxon>
        <taxon>Nematoda</taxon>
        <taxon>Chromadorea</taxon>
        <taxon>Plectida</taxon>
        <taxon>Plectina</taxon>
        <taxon>Plectoidea</taxon>
        <taxon>Plectidae</taxon>
        <taxon>Plectus</taxon>
    </lineage>
</organism>
<proteinExistence type="predicted"/>
<dbReference type="SUPFAM" id="SSF54593">
    <property type="entry name" value="Glyoxalase/Bleomycin resistance protein/Dihydroxybiphenyl dioxygenase"/>
    <property type="match status" value="1"/>
</dbReference>
<dbReference type="Gene3D" id="3.10.180.10">
    <property type="entry name" value="2,3-Dihydroxybiphenyl 1,2-Dioxygenase, domain 1"/>
    <property type="match status" value="1"/>
</dbReference>
<accession>A0A914VYN5</accession>
<feature type="domain" description="VOC" evidence="1">
    <location>
        <begin position="9"/>
        <end position="145"/>
    </location>
</feature>
<dbReference type="PANTHER" id="PTHR36503">
    <property type="entry name" value="BLR2520 PROTEIN"/>
    <property type="match status" value="1"/>
</dbReference>
<dbReference type="WBParaSite" id="PSAMB.scaffold2666size21936.g18672.t1">
    <property type="protein sequence ID" value="PSAMB.scaffold2666size21936.g18672.t1"/>
    <property type="gene ID" value="PSAMB.scaffold2666size21936.g18672"/>
</dbReference>
<dbReference type="PROSITE" id="PS51819">
    <property type="entry name" value="VOC"/>
    <property type="match status" value="1"/>
</dbReference>
<dbReference type="Proteomes" id="UP000887566">
    <property type="component" value="Unplaced"/>
</dbReference>
<protein>
    <submittedName>
        <fullName evidence="3">VOC domain-containing protein</fullName>
    </submittedName>
</protein>
<dbReference type="InterPro" id="IPR037523">
    <property type="entry name" value="VOC_core"/>
</dbReference>
<reference evidence="3" key="1">
    <citation type="submission" date="2022-11" db="UniProtKB">
        <authorList>
            <consortium name="WormBaseParasite"/>
        </authorList>
    </citation>
    <scope>IDENTIFICATION</scope>
</reference>
<evidence type="ECO:0000259" key="1">
    <source>
        <dbReference type="PROSITE" id="PS51819"/>
    </source>
</evidence>
<dbReference type="Pfam" id="PF00903">
    <property type="entry name" value="Glyoxalase"/>
    <property type="match status" value="1"/>
</dbReference>
<dbReference type="InterPro" id="IPR029068">
    <property type="entry name" value="Glyas_Bleomycin-R_OHBP_Dase"/>
</dbReference>
<dbReference type="InterPro" id="IPR004360">
    <property type="entry name" value="Glyas_Fos-R_dOase_dom"/>
</dbReference>